<evidence type="ECO:0000313" key="3">
    <source>
        <dbReference type="WBParaSite" id="MhA1_Contig253.frz3.gene15"/>
    </source>
</evidence>
<dbReference type="WBParaSite" id="MhA1_Contig253.frz3.gene15">
    <property type="protein sequence ID" value="MhA1_Contig253.frz3.gene15"/>
    <property type="gene ID" value="MhA1_Contig253.frz3.gene15"/>
</dbReference>
<dbReference type="AlphaFoldDB" id="A0A1I8BI33"/>
<keyword evidence="2" id="KW-1185">Reference proteome</keyword>
<dbReference type="PANTHER" id="PTHR12083">
    <property type="entry name" value="BIFUNCTIONAL POLYNUCLEOTIDE PHOSPHATASE/KINASE"/>
    <property type="match status" value="1"/>
</dbReference>
<evidence type="ECO:0000313" key="2">
    <source>
        <dbReference type="Proteomes" id="UP000095281"/>
    </source>
</evidence>
<protein>
    <submittedName>
        <fullName evidence="3">FCP1 homology domain-containing protein</fullName>
    </submittedName>
</protein>
<dbReference type="GO" id="GO:0006281">
    <property type="term" value="P:DNA repair"/>
    <property type="evidence" value="ECO:0007669"/>
    <property type="project" value="TreeGrafter"/>
</dbReference>
<evidence type="ECO:0000256" key="1">
    <source>
        <dbReference type="SAM" id="MobiDB-lite"/>
    </source>
</evidence>
<reference evidence="3" key="1">
    <citation type="submission" date="2016-11" db="UniProtKB">
        <authorList>
            <consortium name="WormBaseParasite"/>
        </authorList>
    </citation>
    <scope>IDENTIFICATION</scope>
</reference>
<dbReference type="GO" id="GO:0046404">
    <property type="term" value="F:ATP-dependent polydeoxyribonucleotide 5'-hydroxyl-kinase activity"/>
    <property type="evidence" value="ECO:0007669"/>
    <property type="project" value="TreeGrafter"/>
</dbReference>
<dbReference type="GO" id="GO:0046403">
    <property type="term" value="F:polynucleotide 3'-phosphatase activity"/>
    <property type="evidence" value="ECO:0007669"/>
    <property type="project" value="TreeGrafter"/>
</dbReference>
<dbReference type="SUPFAM" id="SSF56784">
    <property type="entry name" value="HAD-like"/>
    <property type="match status" value="1"/>
</dbReference>
<dbReference type="Proteomes" id="UP000095281">
    <property type="component" value="Unplaced"/>
</dbReference>
<sequence>MSKRKHEDTEQQKTEDKDSSPPSAKIAPIFLNAAQKIHGTWHVLTGQLMIYTTQGILHRSKIAGFDLDGTLIKTKSGRVFPLNNDDWQFWSRGTIGKLRRCHEDGMWDKLEESENGSIRIERSESFFVGDNRSKSDHSCADREFAINLGLKFYTPEQFFFNK</sequence>
<accession>A0A1I8BI33</accession>
<proteinExistence type="predicted"/>
<dbReference type="InterPro" id="IPR023214">
    <property type="entry name" value="HAD_sf"/>
</dbReference>
<name>A0A1I8BI33_MELHA</name>
<dbReference type="InterPro" id="IPR036412">
    <property type="entry name" value="HAD-like_sf"/>
</dbReference>
<dbReference type="GO" id="GO:0003690">
    <property type="term" value="F:double-stranded DNA binding"/>
    <property type="evidence" value="ECO:0007669"/>
    <property type="project" value="TreeGrafter"/>
</dbReference>
<organism evidence="2 3">
    <name type="scientific">Meloidogyne hapla</name>
    <name type="common">Root-knot nematode worm</name>
    <dbReference type="NCBI Taxonomy" id="6305"/>
    <lineage>
        <taxon>Eukaryota</taxon>
        <taxon>Metazoa</taxon>
        <taxon>Ecdysozoa</taxon>
        <taxon>Nematoda</taxon>
        <taxon>Chromadorea</taxon>
        <taxon>Rhabditida</taxon>
        <taxon>Tylenchina</taxon>
        <taxon>Tylenchomorpha</taxon>
        <taxon>Tylenchoidea</taxon>
        <taxon>Meloidogynidae</taxon>
        <taxon>Meloidogyninae</taxon>
        <taxon>Meloidogyne</taxon>
    </lineage>
</organism>
<dbReference type="PANTHER" id="PTHR12083:SF9">
    <property type="entry name" value="BIFUNCTIONAL POLYNUCLEOTIDE PHOSPHATASE_KINASE"/>
    <property type="match status" value="1"/>
</dbReference>
<dbReference type="InterPro" id="IPR013954">
    <property type="entry name" value="PNK3P"/>
</dbReference>
<dbReference type="Pfam" id="PF08645">
    <property type="entry name" value="PNK3P"/>
    <property type="match status" value="1"/>
</dbReference>
<dbReference type="Gene3D" id="3.40.50.1000">
    <property type="entry name" value="HAD superfamily/HAD-like"/>
    <property type="match status" value="2"/>
</dbReference>
<feature type="compositionally biased region" description="Basic and acidic residues" evidence="1">
    <location>
        <begin position="1"/>
        <end position="19"/>
    </location>
</feature>
<feature type="region of interest" description="Disordered" evidence="1">
    <location>
        <begin position="1"/>
        <end position="24"/>
    </location>
</feature>